<protein>
    <submittedName>
        <fullName evidence="2">Uncharacterized protein</fullName>
    </submittedName>
</protein>
<keyword evidence="1" id="KW-1133">Transmembrane helix</keyword>
<name>A0ABR3JJA5_9AGAR</name>
<reference evidence="3" key="1">
    <citation type="submission" date="2024-06" db="EMBL/GenBank/DDBJ databases">
        <title>Multi-omics analyses provide insights into the biosynthesis of the anticancer antibiotic pleurotin in Hohenbuehelia grisea.</title>
        <authorList>
            <person name="Weaver J.A."/>
            <person name="Alberti F."/>
        </authorList>
    </citation>
    <scope>NUCLEOTIDE SEQUENCE [LARGE SCALE GENOMIC DNA]</scope>
    <source>
        <strain evidence="3">T-177</strain>
    </source>
</reference>
<evidence type="ECO:0000313" key="3">
    <source>
        <dbReference type="Proteomes" id="UP001556367"/>
    </source>
</evidence>
<dbReference type="EMBL" id="JASNQZ010000007">
    <property type="protein sequence ID" value="KAL0955226.1"/>
    <property type="molecule type" value="Genomic_DNA"/>
</dbReference>
<organism evidence="2 3">
    <name type="scientific">Hohenbuehelia grisea</name>
    <dbReference type="NCBI Taxonomy" id="104357"/>
    <lineage>
        <taxon>Eukaryota</taxon>
        <taxon>Fungi</taxon>
        <taxon>Dikarya</taxon>
        <taxon>Basidiomycota</taxon>
        <taxon>Agaricomycotina</taxon>
        <taxon>Agaricomycetes</taxon>
        <taxon>Agaricomycetidae</taxon>
        <taxon>Agaricales</taxon>
        <taxon>Pleurotineae</taxon>
        <taxon>Pleurotaceae</taxon>
        <taxon>Hohenbuehelia</taxon>
    </lineage>
</organism>
<keyword evidence="3" id="KW-1185">Reference proteome</keyword>
<sequence length="294" mass="32109">MSGQVSLPAQRQPPSAAVEQEGYLIMASFQSFLLPSRHHLPQVSTRNLQFLSIEMSAVANTTATFSSTTPLPPVAHSISLPVIIFLIILVFIVGAIAVSFLTLCRGSASEVVGDLEKNSMNEKASRRRSIRGQSILKLTGNLLDIFPFDFYTLIPTRRAPFFDRLTGIVAFPSTSAFIPLQPRFITKAALESSESYTGNLFLDFPLPPSAPSAPATPESACFPLTRLEMDAAISPIPILLFTPPTPKKVKTRGNSQTVLVKDTLHPVYGSLYKTQLFTPSVVRLPTKPINTTFF</sequence>
<feature type="transmembrane region" description="Helical" evidence="1">
    <location>
        <begin position="78"/>
        <end position="101"/>
    </location>
</feature>
<accession>A0ABR3JJA5</accession>
<evidence type="ECO:0000256" key="1">
    <source>
        <dbReference type="SAM" id="Phobius"/>
    </source>
</evidence>
<proteinExistence type="predicted"/>
<gene>
    <name evidence="2" type="ORF">HGRIS_004128</name>
</gene>
<evidence type="ECO:0000313" key="2">
    <source>
        <dbReference type="EMBL" id="KAL0955226.1"/>
    </source>
</evidence>
<comment type="caution">
    <text evidence="2">The sequence shown here is derived from an EMBL/GenBank/DDBJ whole genome shotgun (WGS) entry which is preliminary data.</text>
</comment>
<keyword evidence="1" id="KW-0472">Membrane</keyword>
<keyword evidence="1" id="KW-0812">Transmembrane</keyword>
<dbReference type="Proteomes" id="UP001556367">
    <property type="component" value="Unassembled WGS sequence"/>
</dbReference>